<gene>
    <name evidence="1" type="ORF">ABRZ04_10465</name>
</gene>
<accession>A0AB39CWY3</accession>
<dbReference type="Pfam" id="PF12244">
    <property type="entry name" value="DUF3606"/>
    <property type="match status" value="1"/>
</dbReference>
<dbReference type="InterPro" id="IPR022037">
    <property type="entry name" value="DUF3606"/>
</dbReference>
<dbReference type="EMBL" id="CP158254">
    <property type="protein sequence ID" value="XDJ46742.1"/>
    <property type="molecule type" value="Genomic_DNA"/>
</dbReference>
<organism evidence="1">
    <name type="scientific">Castellaniella ginsengisoli</name>
    <dbReference type="NCBI Taxonomy" id="546114"/>
    <lineage>
        <taxon>Bacteria</taxon>
        <taxon>Pseudomonadati</taxon>
        <taxon>Pseudomonadota</taxon>
        <taxon>Betaproteobacteria</taxon>
        <taxon>Burkholderiales</taxon>
        <taxon>Alcaligenaceae</taxon>
        <taxon>Castellaniella</taxon>
    </lineage>
</organism>
<name>A0AB39CWY3_9BURK</name>
<protein>
    <submittedName>
        <fullName evidence="1">DUF3606 domain-containing protein</fullName>
    </submittedName>
</protein>
<sequence>MDNLKIRQPQDPKQINLNEPWEVRGWCKTLGVTEAKLKEAVKAVGTQVAAVKKYLGK</sequence>
<dbReference type="AlphaFoldDB" id="A0AB39CWY3"/>
<proteinExistence type="predicted"/>
<evidence type="ECO:0000313" key="1">
    <source>
        <dbReference type="EMBL" id="XDJ46742.1"/>
    </source>
</evidence>
<reference evidence="1" key="1">
    <citation type="submission" date="2024-05" db="EMBL/GenBank/DDBJ databases">
        <authorList>
            <person name="Luo Y.-C."/>
            <person name="Nicholds J."/>
            <person name="Mortimer T."/>
            <person name="Maboni G."/>
        </authorList>
    </citation>
    <scope>NUCLEOTIDE SEQUENCE</scope>
    <source>
        <strain evidence="1">151836</strain>
    </source>
</reference>
<dbReference type="RefSeq" id="WP_368639454.1">
    <property type="nucleotide sequence ID" value="NZ_CP158254.1"/>
</dbReference>